<evidence type="ECO:0000259" key="4">
    <source>
        <dbReference type="PROSITE" id="PS50192"/>
    </source>
</evidence>
<evidence type="ECO:0000256" key="1">
    <source>
        <dbReference type="SAM" id="Coils"/>
    </source>
</evidence>
<evidence type="ECO:0000313" key="6">
    <source>
        <dbReference type="Proteomes" id="UP001431209"/>
    </source>
</evidence>
<keyword evidence="6" id="KW-1185">Reference proteome</keyword>
<keyword evidence="3" id="KW-0472">Membrane</keyword>
<keyword evidence="1" id="KW-0175">Coiled coil</keyword>
<dbReference type="SMART" id="SM00397">
    <property type="entry name" value="t_SNARE"/>
    <property type="match status" value="1"/>
</dbReference>
<dbReference type="Proteomes" id="UP001431209">
    <property type="component" value="Unassembled WGS sequence"/>
</dbReference>
<reference evidence="5 6" key="1">
    <citation type="submission" date="2024-03" db="EMBL/GenBank/DDBJ databases">
        <title>The Acrasis kona genome and developmental transcriptomes reveal deep origins of eukaryotic multicellular pathways.</title>
        <authorList>
            <person name="Sheikh S."/>
            <person name="Fu C.-J."/>
            <person name="Brown M.W."/>
            <person name="Baldauf S.L."/>
        </authorList>
    </citation>
    <scope>NUCLEOTIDE SEQUENCE [LARGE SCALE GENOMIC DNA]</scope>
    <source>
        <strain evidence="5 6">ATCC MYA-3509</strain>
    </source>
</reference>
<feature type="coiled-coil region" evidence="1">
    <location>
        <begin position="203"/>
        <end position="265"/>
    </location>
</feature>
<dbReference type="InterPro" id="IPR000727">
    <property type="entry name" value="T_SNARE_dom"/>
</dbReference>
<keyword evidence="3" id="KW-0812">Transmembrane</keyword>
<sequence length="300" mass="34235">MELNQRGAIKSSLNRLYKTYEAAGGTKFKQEEEVQMIYNETGFEANKLIFAKKLDLVREKINQRDEAVKSSKGNSTRLAKLNQEVRVMIRVVAKDLDEMKTRIMKGRQTRFFKKALDPEVIIQQDKDIAIMDAHLREVEKLNKRKSDNPTALESLLGSDTKKENKSPLLDHLIMESELQQDPRDSQLPRIDISKSLAMVEENKKKMDKGLDIFEKKLDQLKQMASDIGTELDESNAMLDTIDNKVGEQQEKIQLLNDRTEKAINQVNNTTRLAIVLCLVCILMVMVVVAAIYSGLLIKPI</sequence>
<feature type="region of interest" description="Disordered" evidence="2">
    <location>
        <begin position="143"/>
        <end position="163"/>
    </location>
</feature>
<name>A0AAW2YS42_9EUKA</name>
<keyword evidence="3" id="KW-1133">Transmembrane helix</keyword>
<evidence type="ECO:0000313" key="5">
    <source>
        <dbReference type="EMBL" id="KAL0480212.1"/>
    </source>
</evidence>
<accession>A0AAW2YS42</accession>
<protein>
    <submittedName>
        <fullName evidence="5">SYP71</fullName>
    </submittedName>
</protein>
<dbReference type="PROSITE" id="PS50192">
    <property type="entry name" value="T_SNARE"/>
    <property type="match status" value="1"/>
</dbReference>
<comment type="caution">
    <text evidence="5">The sequence shown here is derived from an EMBL/GenBank/DDBJ whole genome shotgun (WGS) entry which is preliminary data.</text>
</comment>
<dbReference type="AlphaFoldDB" id="A0AAW2YS42"/>
<gene>
    <name evidence="5" type="ORF">AKO1_007213</name>
</gene>
<evidence type="ECO:0000256" key="2">
    <source>
        <dbReference type="SAM" id="MobiDB-lite"/>
    </source>
</evidence>
<feature type="transmembrane region" description="Helical" evidence="3">
    <location>
        <begin position="272"/>
        <end position="297"/>
    </location>
</feature>
<dbReference type="SUPFAM" id="SSF58038">
    <property type="entry name" value="SNARE fusion complex"/>
    <property type="match status" value="1"/>
</dbReference>
<proteinExistence type="predicted"/>
<feature type="domain" description="T-SNARE coiled-coil homology" evidence="4">
    <location>
        <begin position="200"/>
        <end position="262"/>
    </location>
</feature>
<dbReference type="Gene3D" id="1.20.5.110">
    <property type="match status" value="1"/>
</dbReference>
<organism evidence="5 6">
    <name type="scientific">Acrasis kona</name>
    <dbReference type="NCBI Taxonomy" id="1008807"/>
    <lineage>
        <taxon>Eukaryota</taxon>
        <taxon>Discoba</taxon>
        <taxon>Heterolobosea</taxon>
        <taxon>Tetramitia</taxon>
        <taxon>Eutetramitia</taxon>
        <taxon>Acrasidae</taxon>
        <taxon>Acrasis</taxon>
    </lineage>
</organism>
<dbReference type="CDD" id="cd15841">
    <property type="entry name" value="SNARE_Qc"/>
    <property type="match status" value="1"/>
</dbReference>
<evidence type="ECO:0000256" key="3">
    <source>
        <dbReference type="SAM" id="Phobius"/>
    </source>
</evidence>
<dbReference type="EMBL" id="JAOPGA020000639">
    <property type="protein sequence ID" value="KAL0480212.1"/>
    <property type="molecule type" value="Genomic_DNA"/>
</dbReference>